<name>A0A7W8YA62_9MICC</name>
<dbReference type="Gene3D" id="3.40.50.10900">
    <property type="entry name" value="PAC-like subunit"/>
    <property type="match status" value="1"/>
</dbReference>
<comment type="caution">
    <text evidence="2">The sequence shown here is derived from an EMBL/GenBank/DDBJ whole genome shotgun (WGS) entry which is preliminary data.</text>
</comment>
<dbReference type="AlphaFoldDB" id="A0A7W8YA62"/>
<keyword evidence="2" id="KW-0647">Proteasome</keyword>
<gene>
    <name evidence="2" type="ORF">BKA12_000875</name>
</gene>
<protein>
    <submittedName>
        <fullName evidence="2">Proteasome assembly chaperone (PAC2) family protein</fullName>
    </submittedName>
</protein>
<dbReference type="RefSeq" id="WP_338087428.1">
    <property type="nucleotide sequence ID" value="NZ_JACHBL010000001.1"/>
</dbReference>
<dbReference type="InterPro" id="IPR008492">
    <property type="entry name" value="Rv2714-like"/>
</dbReference>
<dbReference type="InterPro" id="IPR038389">
    <property type="entry name" value="PSMG2_sf"/>
</dbReference>
<dbReference type="InterPro" id="IPR019151">
    <property type="entry name" value="Proteasome_assmbl_chaperone_2"/>
</dbReference>
<evidence type="ECO:0000313" key="3">
    <source>
        <dbReference type="Proteomes" id="UP000523863"/>
    </source>
</evidence>
<dbReference type="EMBL" id="JACHBL010000001">
    <property type="protein sequence ID" value="MBB5597795.1"/>
    <property type="molecule type" value="Genomic_DNA"/>
</dbReference>
<feature type="region of interest" description="Disordered" evidence="1">
    <location>
        <begin position="292"/>
        <end position="312"/>
    </location>
</feature>
<reference evidence="2 3" key="1">
    <citation type="submission" date="2020-08" db="EMBL/GenBank/DDBJ databases">
        <title>Sequencing the genomes of 1000 actinobacteria strains.</title>
        <authorList>
            <person name="Klenk H.-P."/>
        </authorList>
    </citation>
    <scope>NUCLEOTIDE SEQUENCE [LARGE SCALE GENOMIC DNA]</scope>
    <source>
        <strain evidence="2 3">DSM 23694</strain>
    </source>
</reference>
<dbReference type="PIRSF" id="PIRSF028754">
    <property type="entry name" value="UCP028754"/>
    <property type="match status" value="1"/>
</dbReference>
<dbReference type="Pfam" id="PF09754">
    <property type="entry name" value="PAC2"/>
    <property type="match status" value="1"/>
</dbReference>
<organism evidence="2 3">
    <name type="scientific">Neomicrococcus lactis</name>
    <dbReference type="NCBI Taxonomy" id="732241"/>
    <lineage>
        <taxon>Bacteria</taxon>
        <taxon>Bacillati</taxon>
        <taxon>Actinomycetota</taxon>
        <taxon>Actinomycetes</taxon>
        <taxon>Micrococcales</taxon>
        <taxon>Micrococcaceae</taxon>
        <taxon>Neomicrococcus</taxon>
    </lineage>
</organism>
<dbReference type="GO" id="GO:0000502">
    <property type="term" value="C:proteasome complex"/>
    <property type="evidence" value="ECO:0007669"/>
    <property type="project" value="UniProtKB-KW"/>
</dbReference>
<dbReference type="SUPFAM" id="SSF159659">
    <property type="entry name" value="Cgl1923-like"/>
    <property type="match status" value="1"/>
</dbReference>
<proteinExistence type="predicted"/>
<keyword evidence="3" id="KW-1185">Reference proteome</keyword>
<dbReference type="Proteomes" id="UP000523863">
    <property type="component" value="Unassembled WGS sequence"/>
</dbReference>
<sequence>MADESMDSTDFLAWIAGRGTESEKRAAVMLVAFEGWNDAGEAASDAVRAFSDTWHAQLIGQVPADDFYDYQFSRPTVRRDRHGKRVVSWPSTQVYRTTIPDSPIDAVIIRGVEPTYRWQAFTSYLLGIAQEQNVQAIIFVGALLADVPHSRPIPTTLSSEEPELRDMLGAQEATYEGPTGIIGVLAEASTNDGIPGLSLWAAVPHYVGQSPSPKASLALVKKIEKMLHVSIDETEMREYAEAWERGVNELAREDPEVAAYVKQLEDNQDATELPEASGESIAREFEQYLKRRDKNRRDNWGDNGPGDTRPSS</sequence>
<evidence type="ECO:0000313" key="2">
    <source>
        <dbReference type="EMBL" id="MBB5597795.1"/>
    </source>
</evidence>
<accession>A0A7W8YA62</accession>
<evidence type="ECO:0000256" key="1">
    <source>
        <dbReference type="SAM" id="MobiDB-lite"/>
    </source>
</evidence>